<evidence type="ECO:0000259" key="4">
    <source>
        <dbReference type="PROSITE" id="PS50003"/>
    </source>
</evidence>
<dbReference type="InterPro" id="IPR000219">
    <property type="entry name" value="DH_dom"/>
</dbReference>
<feature type="domain" description="CNH" evidence="6">
    <location>
        <begin position="815"/>
        <end position="1141"/>
    </location>
</feature>
<keyword evidence="1" id="KW-0597">Phosphoprotein</keyword>
<dbReference type="Pfam" id="PF00780">
    <property type="entry name" value="CNH"/>
    <property type="match status" value="1"/>
</dbReference>
<dbReference type="PROSITE" id="PS50003">
    <property type="entry name" value="PH_DOMAIN"/>
    <property type="match status" value="1"/>
</dbReference>
<evidence type="ECO:0000259" key="6">
    <source>
        <dbReference type="PROSITE" id="PS50219"/>
    </source>
</evidence>
<comment type="caution">
    <text evidence="7">The sequence shown here is derived from an EMBL/GenBank/DDBJ whole genome shotgun (WGS) entry which is preliminary data.</text>
</comment>
<dbReference type="AlphaFoldDB" id="A0A8H7BFC7"/>
<dbReference type="InterPro" id="IPR001180">
    <property type="entry name" value="CNH_dom"/>
</dbReference>
<dbReference type="Pfam" id="PF15405">
    <property type="entry name" value="PH_5"/>
    <property type="match status" value="1"/>
</dbReference>
<feature type="domain" description="PH" evidence="4">
    <location>
        <begin position="726"/>
        <end position="855"/>
    </location>
</feature>
<evidence type="ECO:0000256" key="1">
    <source>
        <dbReference type="ARBA" id="ARBA00022553"/>
    </source>
</evidence>
<dbReference type="OrthoDB" id="2272012at2759"/>
<reference evidence="7" key="1">
    <citation type="submission" date="2020-01" db="EMBL/GenBank/DDBJ databases">
        <title>Genome Sequencing of Three Apophysomyces-Like Fungal Strains Confirms a Novel Fungal Genus in the Mucoromycota with divergent Burkholderia-like Endosymbiotic Bacteria.</title>
        <authorList>
            <person name="Stajich J.E."/>
            <person name="Macias A.M."/>
            <person name="Carter-House D."/>
            <person name="Lovett B."/>
            <person name="Kasson L.R."/>
            <person name="Berry K."/>
            <person name="Grigoriev I."/>
            <person name="Chang Y."/>
            <person name="Spatafora J."/>
            <person name="Kasson M.T."/>
        </authorList>
    </citation>
    <scope>NUCLEOTIDE SEQUENCE</scope>
    <source>
        <strain evidence="7">NRRL A-21654</strain>
    </source>
</reference>
<keyword evidence="2" id="KW-0344">Guanine-nucleotide releasing factor</keyword>
<feature type="region of interest" description="Disordered" evidence="3">
    <location>
        <begin position="102"/>
        <end position="217"/>
    </location>
</feature>
<dbReference type="Gene3D" id="1.20.900.10">
    <property type="entry name" value="Dbl homology (DH) domain"/>
    <property type="match status" value="1"/>
</dbReference>
<dbReference type="SMART" id="SM00233">
    <property type="entry name" value="PH"/>
    <property type="match status" value="1"/>
</dbReference>
<keyword evidence="8" id="KW-1185">Reference proteome</keyword>
<evidence type="ECO:0000313" key="7">
    <source>
        <dbReference type="EMBL" id="KAF7720621.1"/>
    </source>
</evidence>
<feature type="domain" description="DH" evidence="5">
    <location>
        <begin position="497"/>
        <end position="691"/>
    </location>
</feature>
<dbReference type="InterPro" id="IPR001849">
    <property type="entry name" value="PH_domain"/>
</dbReference>
<dbReference type="PANTHER" id="PTHR46572:SF1">
    <property type="entry name" value="RHO1 GUANINE NUCLEOTIDE EXCHANGE FACTOR TUS1"/>
    <property type="match status" value="1"/>
</dbReference>
<dbReference type="EMBL" id="JABAYA010000470">
    <property type="protein sequence ID" value="KAF7720621.1"/>
    <property type="molecule type" value="Genomic_DNA"/>
</dbReference>
<protein>
    <submittedName>
        <fullName evidence="7">RHO1 GDP-GTP exchange protein 2</fullName>
    </submittedName>
</protein>
<dbReference type="PROSITE" id="PS50010">
    <property type="entry name" value="DH_2"/>
    <property type="match status" value="1"/>
</dbReference>
<dbReference type="Pfam" id="PF00621">
    <property type="entry name" value="RhoGEF"/>
    <property type="match status" value="1"/>
</dbReference>
<evidence type="ECO:0000256" key="2">
    <source>
        <dbReference type="ARBA" id="ARBA00022658"/>
    </source>
</evidence>
<dbReference type="InterPro" id="IPR035899">
    <property type="entry name" value="DBL_dom_sf"/>
</dbReference>
<sequence length="1171" mass="133379">MAQYEKPIADTPSSPALEALYNDLDSFINELSGELPEQAATHDIYGASRRYSNDELSHINRVSYLYEGDESGYSPVLENYARPFSELQSAAAHGLSKEILVSQSEEENEEQTETTITDNNSEENHRLSNNNNTLQLLDNDEDKEMNEKTICDQDINDKERGEPKPFHGNNENLSSEHEQEETQLQDDTHKSNPSPSSSPVNNALPKDTLSPPTSPSYLNIAKKIQPFASPRQQITKIAMEDHTVVYTTRSSSLNRQTSQSSARSLAAMPTIRRGFSNPTSPLSTDITKHMYEPMISVTESPEIFFPNYPLISELGDKMIAEVKYLNERRRIFCTAEYPRSFTGEEAVEIMRMLLPTGLPDAMYRKVARALMHTSPPLISPISYSEKSTRKNTLYDSPHETYTLVEETLEQGVPQGVYTPLTRCYTNSCLPGQGGCYAPRCPNLDLQQADRPKQGGTLQRHASITSSIASSHDTSLSRAWSASVPREILQNTPDSEIKRQEAIHEIIYTEEDYVRDLTLLDELYATSLRSAQCIEEDRRQEFCSNVFNNYIDILQIHKELYRDLRDHQSYCQSQSTGGFVDEVGDIFLRHLPKFMEAYAKYGPHVVLAEYAVKKEMNDNILFKNFIHEKERQAECRKLPFRHFIILPVTRLQRYPLLIGAILKKTPDDHPDKEQLTKCSEMLKAIANRMDELTATTKNTLRVFEINDRIRFKPGQTHDLQLLEPGRKLIHEGPLMRRSHIVIESLELHVFLFDHMLLMTKVRKTLENDEEYHISKRPIPLELLHVQEATEGFAVGFRSLSTTHSSTIASMANNVLPASNNAIQLRHLGRRGDDYLLHAENAEVRLEWKQKIVEAKATLEHSNADRLVFEVRSLSDTTFTGSSAAGGSSNPGKVTCSVPFHKNLVAYALDALDPTAPNKPADRPNQRIAQHISYFNAGVCNNKTLVIAMKKRGMNSHFKAFEPACGNLRDPENAKFLITKTSFFSKPPAWFKIYKEFYIGADSFAVHFLNRRVFVVCTRGFEIIDLEDLSTNRNLPDLQNPDFAFVQQRGEELRPLGMFRCREHYLLCYDTFAFLVDSHGSFVQDLYSKIEWEGTPQAVAFYYPYVIAFDPQFIEVRHAETGELTQIFAGEHMRCLQFRNDTFATVIHGCMAHPFKPDLQFVFQLIANFEPPL</sequence>
<evidence type="ECO:0000313" key="8">
    <source>
        <dbReference type="Proteomes" id="UP000605846"/>
    </source>
</evidence>
<feature type="compositionally biased region" description="Low complexity" evidence="3">
    <location>
        <begin position="191"/>
        <end position="202"/>
    </location>
</feature>
<dbReference type="SMART" id="SM00325">
    <property type="entry name" value="RhoGEF"/>
    <property type="match status" value="1"/>
</dbReference>
<dbReference type="GO" id="GO:0005085">
    <property type="term" value="F:guanyl-nucleotide exchange factor activity"/>
    <property type="evidence" value="ECO:0007669"/>
    <property type="project" value="UniProtKB-KW"/>
</dbReference>
<dbReference type="CDD" id="cd00160">
    <property type="entry name" value="RhoGEF"/>
    <property type="match status" value="1"/>
</dbReference>
<dbReference type="InterPro" id="IPR011993">
    <property type="entry name" value="PH-like_dom_sf"/>
</dbReference>
<accession>A0A8H7BFC7</accession>
<feature type="compositionally biased region" description="Basic and acidic residues" evidence="3">
    <location>
        <begin position="145"/>
        <end position="165"/>
    </location>
</feature>
<dbReference type="PANTHER" id="PTHR46572">
    <property type="entry name" value="RHO1 GDP-GTP EXCHANGE PROTEIN 1-RELATED"/>
    <property type="match status" value="1"/>
</dbReference>
<organism evidence="7 8">
    <name type="scientific">Apophysomyces ossiformis</name>
    <dbReference type="NCBI Taxonomy" id="679940"/>
    <lineage>
        <taxon>Eukaryota</taxon>
        <taxon>Fungi</taxon>
        <taxon>Fungi incertae sedis</taxon>
        <taxon>Mucoromycota</taxon>
        <taxon>Mucoromycotina</taxon>
        <taxon>Mucoromycetes</taxon>
        <taxon>Mucorales</taxon>
        <taxon>Mucorineae</taxon>
        <taxon>Mucoraceae</taxon>
        <taxon>Apophysomyces</taxon>
    </lineage>
</organism>
<dbReference type="Gene3D" id="2.30.29.30">
    <property type="entry name" value="Pleckstrin-homology domain (PH domain)/Phosphotyrosine-binding domain (PTB)"/>
    <property type="match status" value="1"/>
</dbReference>
<evidence type="ECO:0000259" key="5">
    <source>
        <dbReference type="PROSITE" id="PS50010"/>
    </source>
</evidence>
<dbReference type="SUPFAM" id="SSF50729">
    <property type="entry name" value="PH domain-like"/>
    <property type="match status" value="1"/>
</dbReference>
<dbReference type="InterPro" id="IPR041675">
    <property type="entry name" value="PH_5"/>
</dbReference>
<dbReference type="InterPro" id="IPR052233">
    <property type="entry name" value="Rho-type_GEFs"/>
</dbReference>
<dbReference type="PROSITE" id="PS50219">
    <property type="entry name" value="CNH"/>
    <property type="match status" value="1"/>
</dbReference>
<gene>
    <name evidence="7" type="primary">ROM2_7</name>
    <name evidence="7" type="ORF">EC973_006925</name>
</gene>
<proteinExistence type="predicted"/>
<dbReference type="Proteomes" id="UP000605846">
    <property type="component" value="Unassembled WGS sequence"/>
</dbReference>
<evidence type="ECO:0000256" key="3">
    <source>
        <dbReference type="SAM" id="MobiDB-lite"/>
    </source>
</evidence>
<dbReference type="SUPFAM" id="SSF48065">
    <property type="entry name" value="DBL homology domain (DH-domain)"/>
    <property type="match status" value="1"/>
</dbReference>
<name>A0A8H7BFC7_9FUNG</name>